<protein>
    <recommendedName>
        <fullName evidence="5">Pectate lyase</fullName>
    </recommendedName>
</protein>
<dbReference type="AlphaFoldDB" id="A0A371JKX3"/>
<dbReference type="RefSeq" id="WP_116185990.1">
    <property type="nucleotide sequence ID" value="NZ_QTJX01000009.1"/>
</dbReference>
<dbReference type="SUPFAM" id="SSF51126">
    <property type="entry name" value="Pectin lyase-like"/>
    <property type="match status" value="1"/>
</dbReference>
<dbReference type="PANTHER" id="PTHR42970:SF1">
    <property type="entry name" value="PECTATE LYASE C-RELATED"/>
    <property type="match status" value="1"/>
</dbReference>
<accession>A0A371JKX3</accession>
<evidence type="ECO:0000313" key="4">
    <source>
        <dbReference type="Proteomes" id="UP000261828"/>
    </source>
</evidence>
<name>A0A371JKX3_9FLAO</name>
<sequence length="507" mass="56153">MNKLYETSIYMLLAFVFLALLFSCEKDSDVFYETVQEEISKNNSEENTIIEGSNGEDTPNIDDTISTDLKAFPSAFGAGAYVTGGRGKPVYKVTNLNDSGSGSFRQALTDANKTDGGIIVFEVSGTIDLKSWLTISTNNLTIAGQTAPEGGITITGTRFRADRCNNVIMRYIRIRPTYTGEDTFEWISCHDIIVDHVSATWGGDEAFSTRAYTGQPVYNFTIQNMIIAESKTGSLFGDSTNPSLAWDLSFHNSLFFNISHRVPNINASGRADVINNVTWDWQARLTFVNGDSQLNHMNNYYGGGSRNSLGKSRNTASTSYSHSIYSAGNYIDKNIFTDLTAKNESLWVEFNGGQQDAPLSSDNFTNTPHDLLGAPLQVLPANEAFTKVINDAGCNKYIDDNGNVVVKWDFIDAEYLAIINQGEGSYDSYENSPETFTSERRYIDFHNSVSATPWATRNADYDKDNDGMADIWEIAYGLNPNIDDSNGDKDEDGYTNIEEFINMVDVN</sequence>
<evidence type="ECO:0000313" key="3">
    <source>
        <dbReference type="EMBL" id="RDY57603.1"/>
    </source>
</evidence>
<gene>
    <name evidence="3" type="ORF">DX873_18520</name>
</gene>
<dbReference type="Gene3D" id="2.160.20.10">
    <property type="entry name" value="Single-stranded right-handed beta-helix, Pectin lyase-like"/>
    <property type="match status" value="1"/>
</dbReference>
<dbReference type="EMBL" id="QTJX01000009">
    <property type="protein sequence ID" value="RDY57603.1"/>
    <property type="molecule type" value="Genomic_DNA"/>
</dbReference>
<keyword evidence="2" id="KW-0325">Glycoprotein</keyword>
<proteinExistence type="predicted"/>
<dbReference type="InterPro" id="IPR052063">
    <property type="entry name" value="Polysaccharide_Lyase_1"/>
</dbReference>
<dbReference type="GO" id="GO:0046872">
    <property type="term" value="F:metal ion binding"/>
    <property type="evidence" value="ECO:0007669"/>
    <property type="project" value="UniProtKB-KW"/>
</dbReference>
<keyword evidence="1" id="KW-0479">Metal-binding</keyword>
<dbReference type="OrthoDB" id="8737820at2"/>
<dbReference type="InterPro" id="IPR012334">
    <property type="entry name" value="Pectin_lyas_fold"/>
</dbReference>
<comment type="caution">
    <text evidence="3">The sequence shown here is derived from an EMBL/GenBank/DDBJ whole genome shotgun (WGS) entry which is preliminary data.</text>
</comment>
<evidence type="ECO:0000256" key="2">
    <source>
        <dbReference type="ARBA" id="ARBA00023180"/>
    </source>
</evidence>
<dbReference type="InterPro" id="IPR011050">
    <property type="entry name" value="Pectin_lyase_fold/virulence"/>
</dbReference>
<dbReference type="Proteomes" id="UP000261828">
    <property type="component" value="Unassembled WGS sequence"/>
</dbReference>
<evidence type="ECO:0000256" key="1">
    <source>
        <dbReference type="ARBA" id="ARBA00022723"/>
    </source>
</evidence>
<keyword evidence="4" id="KW-1185">Reference proteome</keyword>
<reference evidence="3 4" key="1">
    <citation type="submission" date="2018-08" db="EMBL/GenBank/DDBJ databases">
        <title>Muricauda nanhaiensis sp. nov., isolated from seawater of the South China Sea.</title>
        <authorList>
            <person name="Dang Y."/>
        </authorList>
    </citation>
    <scope>NUCLEOTIDE SEQUENCE [LARGE SCALE GENOMIC DNA]</scope>
    <source>
        <strain evidence="3 4">SM1704</strain>
    </source>
</reference>
<dbReference type="PANTHER" id="PTHR42970">
    <property type="entry name" value="PECTATE LYASE C-RELATED"/>
    <property type="match status" value="1"/>
</dbReference>
<evidence type="ECO:0008006" key="5">
    <source>
        <dbReference type="Google" id="ProtNLM"/>
    </source>
</evidence>
<organism evidence="3 4">
    <name type="scientific">Flagellimonas nanhaiensis</name>
    <dbReference type="NCBI Taxonomy" id="2292706"/>
    <lineage>
        <taxon>Bacteria</taxon>
        <taxon>Pseudomonadati</taxon>
        <taxon>Bacteroidota</taxon>
        <taxon>Flavobacteriia</taxon>
        <taxon>Flavobacteriales</taxon>
        <taxon>Flavobacteriaceae</taxon>
        <taxon>Flagellimonas</taxon>
    </lineage>
</organism>
<dbReference type="PROSITE" id="PS51257">
    <property type="entry name" value="PROKAR_LIPOPROTEIN"/>
    <property type="match status" value="1"/>
</dbReference>